<feature type="compositionally biased region" description="Basic and acidic residues" evidence="4">
    <location>
        <begin position="65"/>
        <end position="84"/>
    </location>
</feature>
<dbReference type="OrthoDB" id="2501249at2759"/>
<comment type="similarity">
    <text evidence="1">Belongs to the bacterial ribosomal protein bS21 family.</text>
</comment>
<keyword evidence="6" id="KW-1185">Reference proteome</keyword>
<evidence type="ECO:0000313" key="6">
    <source>
        <dbReference type="Proteomes" id="UP000284842"/>
    </source>
</evidence>
<keyword evidence="2" id="KW-0689">Ribosomal protein</keyword>
<gene>
    <name evidence="5" type="ORF">CVT24_012788</name>
</gene>
<sequence>MQRLVQTLPTSFRVAHNLLRPSLPVNIASRLPQNIRHFAAPSHPGLTKELNDKTISHLGNAVKRQESLEERWRQKSKQALEDAANRPPADPYAGRTVRVGKDVADAYRKLETILQRNRVRPELKMTQRHEKKGVKRRRLSSQRWREQFANEVSLVRL</sequence>
<evidence type="ECO:0000256" key="2">
    <source>
        <dbReference type="ARBA" id="ARBA00022980"/>
    </source>
</evidence>
<evidence type="ECO:0000256" key="4">
    <source>
        <dbReference type="SAM" id="MobiDB-lite"/>
    </source>
</evidence>
<evidence type="ECO:0000256" key="1">
    <source>
        <dbReference type="ARBA" id="ARBA00006640"/>
    </source>
</evidence>
<dbReference type="GO" id="GO:0003735">
    <property type="term" value="F:structural constituent of ribosome"/>
    <property type="evidence" value="ECO:0007669"/>
    <property type="project" value="InterPro"/>
</dbReference>
<protein>
    <submittedName>
        <fullName evidence="5">Uncharacterized protein</fullName>
    </submittedName>
</protein>
<dbReference type="STRING" id="181874.A0A409WKP2"/>
<dbReference type="InterPro" id="IPR001911">
    <property type="entry name" value="Ribosomal_bS21"/>
</dbReference>
<dbReference type="GO" id="GO:0070124">
    <property type="term" value="P:mitochondrial translational initiation"/>
    <property type="evidence" value="ECO:0007669"/>
    <property type="project" value="TreeGrafter"/>
</dbReference>
<dbReference type="Pfam" id="PF01165">
    <property type="entry name" value="Ribosomal_S21"/>
    <property type="match status" value="1"/>
</dbReference>
<name>A0A409WKP2_9AGAR</name>
<reference evidence="5 6" key="1">
    <citation type="journal article" date="2018" name="Evol. Lett.">
        <title>Horizontal gene cluster transfer increased hallucinogenic mushroom diversity.</title>
        <authorList>
            <person name="Reynolds H.T."/>
            <person name="Vijayakumar V."/>
            <person name="Gluck-Thaler E."/>
            <person name="Korotkin H.B."/>
            <person name="Matheny P.B."/>
            <person name="Slot J.C."/>
        </authorList>
    </citation>
    <scope>NUCLEOTIDE SEQUENCE [LARGE SCALE GENOMIC DNA]</scope>
    <source>
        <strain evidence="5 6">2629</strain>
    </source>
</reference>
<dbReference type="AlphaFoldDB" id="A0A409WKP2"/>
<evidence type="ECO:0000256" key="3">
    <source>
        <dbReference type="ARBA" id="ARBA00023274"/>
    </source>
</evidence>
<dbReference type="GO" id="GO:0005763">
    <property type="term" value="C:mitochondrial small ribosomal subunit"/>
    <property type="evidence" value="ECO:0007669"/>
    <property type="project" value="TreeGrafter"/>
</dbReference>
<accession>A0A409WKP2</accession>
<dbReference type="Proteomes" id="UP000284842">
    <property type="component" value="Unassembled WGS sequence"/>
</dbReference>
<dbReference type="InParanoid" id="A0A409WKP2"/>
<proteinExistence type="inferred from homology"/>
<organism evidence="5 6">
    <name type="scientific">Panaeolus cyanescens</name>
    <dbReference type="NCBI Taxonomy" id="181874"/>
    <lineage>
        <taxon>Eukaryota</taxon>
        <taxon>Fungi</taxon>
        <taxon>Dikarya</taxon>
        <taxon>Basidiomycota</taxon>
        <taxon>Agaricomycotina</taxon>
        <taxon>Agaricomycetes</taxon>
        <taxon>Agaricomycetidae</taxon>
        <taxon>Agaricales</taxon>
        <taxon>Agaricineae</taxon>
        <taxon>Galeropsidaceae</taxon>
        <taxon>Panaeolus</taxon>
    </lineage>
</organism>
<feature type="region of interest" description="Disordered" evidence="4">
    <location>
        <begin position="65"/>
        <end position="95"/>
    </location>
</feature>
<keyword evidence="3" id="KW-0687">Ribonucleoprotein</keyword>
<comment type="caution">
    <text evidence="5">The sequence shown here is derived from an EMBL/GenBank/DDBJ whole genome shotgun (WGS) entry which is preliminary data.</text>
</comment>
<evidence type="ECO:0000313" key="5">
    <source>
        <dbReference type="EMBL" id="PPQ79113.1"/>
    </source>
</evidence>
<dbReference type="PANTHER" id="PTHR41237:SF1">
    <property type="entry name" value="SMALL RIBOSOMAL SUBUNIT PROTEIN BS21M"/>
    <property type="match status" value="1"/>
</dbReference>
<dbReference type="PANTHER" id="PTHR41237">
    <property type="entry name" value="37S RIBOSOMAL PROTEIN MRP21, MITOCHONDRIAL"/>
    <property type="match status" value="1"/>
</dbReference>
<dbReference type="InterPro" id="IPR052837">
    <property type="entry name" value="Mitoribosomal_bS21"/>
</dbReference>
<dbReference type="EMBL" id="NHTK01005433">
    <property type="protein sequence ID" value="PPQ79113.1"/>
    <property type="molecule type" value="Genomic_DNA"/>
</dbReference>